<name>A0A6J2V212_CHACN</name>
<keyword evidence="3 6" id="KW-0649">Protein kinase inhibitor</keyword>
<evidence type="ECO:0000313" key="6">
    <source>
        <dbReference type="RefSeq" id="XP_030625853.1"/>
    </source>
</evidence>
<accession>A0A6J2V212</accession>
<comment type="function">
    <text evidence="1">Extremely potent competitive inhibitor of cAMP-dependent protein kinase activity, this protein interacts with the catalytic subunit of the enzyme after the cAMP-induced dissociation of its regulatory chains.</text>
</comment>
<proteinExistence type="inferred from homology"/>
<dbReference type="CTD" id="5569"/>
<sequence>MTDVESSYEDFIASGRTGRRNAVHDILGDTGGLDPSGLSQTLSELSVNKTGEGNDGEKSQVSSDAPPKPEEEAKEEGT</sequence>
<feature type="compositionally biased region" description="Basic and acidic residues" evidence="4">
    <location>
        <begin position="67"/>
        <end position="78"/>
    </location>
</feature>
<organism evidence="5 6">
    <name type="scientific">Chanos chanos</name>
    <name type="common">Milkfish</name>
    <name type="synonym">Mugil chanos</name>
    <dbReference type="NCBI Taxonomy" id="29144"/>
    <lineage>
        <taxon>Eukaryota</taxon>
        <taxon>Metazoa</taxon>
        <taxon>Chordata</taxon>
        <taxon>Craniata</taxon>
        <taxon>Vertebrata</taxon>
        <taxon>Euteleostomi</taxon>
        <taxon>Actinopterygii</taxon>
        <taxon>Neopterygii</taxon>
        <taxon>Teleostei</taxon>
        <taxon>Ostariophysi</taxon>
        <taxon>Gonorynchiformes</taxon>
        <taxon>Chanidae</taxon>
        <taxon>Chanos</taxon>
    </lineage>
</organism>
<protein>
    <submittedName>
        <fullName evidence="6">cAMP-dependent protein kinase inhibitor alpha</fullName>
    </submittedName>
</protein>
<dbReference type="AlphaFoldDB" id="A0A6J2V212"/>
<dbReference type="PANTHER" id="PTHR15416">
    <property type="entry name" value="CAMP-DEPENDENT PROTEIN KINASE INHIBITOR/PKI"/>
    <property type="match status" value="1"/>
</dbReference>
<evidence type="ECO:0000256" key="4">
    <source>
        <dbReference type="SAM" id="MobiDB-lite"/>
    </source>
</evidence>
<dbReference type="OrthoDB" id="9934738at2759"/>
<evidence type="ECO:0000256" key="2">
    <source>
        <dbReference type="ARBA" id="ARBA00006393"/>
    </source>
</evidence>
<evidence type="ECO:0000256" key="3">
    <source>
        <dbReference type="ARBA" id="ARBA00023013"/>
    </source>
</evidence>
<dbReference type="InterPro" id="IPR004171">
    <property type="entry name" value="cAMP_dep_PKI"/>
</dbReference>
<dbReference type="InParanoid" id="A0A6J2V212"/>
<evidence type="ECO:0000313" key="5">
    <source>
        <dbReference type="Proteomes" id="UP000504632"/>
    </source>
</evidence>
<dbReference type="RefSeq" id="XP_030625853.1">
    <property type="nucleotide sequence ID" value="XM_030769993.1"/>
</dbReference>
<keyword evidence="5" id="KW-1185">Reference proteome</keyword>
<gene>
    <name evidence="6" type="primary">pkia</name>
</gene>
<feature type="region of interest" description="Disordered" evidence="4">
    <location>
        <begin position="1"/>
        <end position="78"/>
    </location>
</feature>
<dbReference type="GO" id="GO:0004862">
    <property type="term" value="F:cAMP-dependent protein kinase inhibitor activity"/>
    <property type="evidence" value="ECO:0007669"/>
    <property type="project" value="InterPro"/>
</dbReference>
<reference evidence="6" key="1">
    <citation type="submission" date="2025-08" db="UniProtKB">
        <authorList>
            <consortium name="RefSeq"/>
        </authorList>
    </citation>
    <scope>IDENTIFICATION</scope>
</reference>
<evidence type="ECO:0000256" key="1">
    <source>
        <dbReference type="ARBA" id="ARBA00002844"/>
    </source>
</evidence>
<feature type="compositionally biased region" description="Polar residues" evidence="4">
    <location>
        <begin position="37"/>
        <end position="51"/>
    </location>
</feature>
<dbReference type="Pfam" id="PF02827">
    <property type="entry name" value="PKI"/>
    <property type="match status" value="1"/>
</dbReference>
<dbReference type="Proteomes" id="UP000504632">
    <property type="component" value="Chromosome 3"/>
</dbReference>
<dbReference type="GeneID" id="115808572"/>
<comment type="similarity">
    <text evidence="2">Belongs to the PKI family.</text>
</comment>